<evidence type="ECO:0000256" key="1">
    <source>
        <dbReference type="SAM" id="SignalP"/>
    </source>
</evidence>
<reference evidence="2 3" key="1">
    <citation type="submission" date="2020-10" db="EMBL/GenBank/DDBJ databases">
        <title>Connecting structure to function with the recovery of over 1000 high-quality activated sludge metagenome-assembled genomes encoding full-length rRNA genes using long-read sequencing.</title>
        <authorList>
            <person name="Singleton C.M."/>
            <person name="Petriglieri F."/>
            <person name="Kristensen J.M."/>
            <person name="Kirkegaard R.H."/>
            <person name="Michaelsen T.Y."/>
            <person name="Andersen M.H."/>
            <person name="Karst S.M."/>
            <person name="Dueholm M.S."/>
            <person name="Nielsen P.H."/>
            <person name="Albertsen M."/>
        </authorList>
    </citation>
    <scope>NUCLEOTIDE SEQUENCE [LARGE SCALE GENOMIC DNA]</scope>
    <source>
        <strain evidence="2">Ribe_18-Q3-R11-54_MAXAC.273</strain>
    </source>
</reference>
<feature type="signal peptide" evidence="1">
    <location>
        <begin position="1"/>
        <end position="24"/>
    </location>
</feature>
<feature type="chain" id="PRO_5038876824" evidence="1">
    <location>
        <begin position="25"/>
        <end position="252"/>
    </location>
</feature>
<evidence type="ECO:0000313" key="2">
    <source>
        <dbReference type="EMBL" id="MBK9983751.1"/>
    </source>
</evidence>
<organism evidence="2 3">
    <name type="scientific">Candidatus Opimibacter skivensis</name>
    <dbReference type="NCBI Taxonomy" id="2982028"/>
    <lineage>
        <taxon>Bacteria</taxon>
        <taxon>Pseudomonadati</taxon>
        <taxon>Bacteroidota</taxon>
        <taxon>Saprospiria</taxon>
        <taxon>Saprospirales</taxon>
        <taxon>Saprospiraceae</taxon>
        <taxon>Candidatus Opimibacter</taxon>
    </lineage>
</organism>
<keyword evidence="1" id="KW-0732">Signal</keyword>
<dbReference type="AlphaFoldDB" id="A0A9D7SX20"/>
<dbReference type="EMBL" id="JADKGY010000025">
    <property type="protein sequence ID" value="MBK9983751.1"/>
    <property type="molecule type" value="Genomic_DNA"/>
</dbReference>
<accession>A0A9D7SX20</accession>
<dbReference type="PROSITE" id="PS51257">
    <property type="entry name" value="PROKAR_LIPOPROTEIN"/>
    <property type="match status" value="1"/>
</dbReference>
<name>A0A9D7SX20_9BACT</name>
<evidence type="ECO:0000313" key="3">
    <source>
        <dbReference type="Proteomes" id="UP000808337"/>
    </source>
</evidence>
<proteinExistence type="predicted"/>
<dbReference type="Proteomes" id="UP000808337">
    <property type="component" value="Unassembled WGS sequence"/>
</dbReference>
<gene>
    <name evidence="2" type="ORF">IPP15_15505</name>
</gene>
<sequence>MKKMNFISAAIASMACLFVFTSCQDTDIDGIVPVDHSARSVPDLTNGQNNIYPDQKLLFGKSNQQWSTEWWKTIMSYDCVHNPLNQQSLSVTVNQASPVVFLSGMPSGISERTIEVTRDKALFVPIINVLKEYPSTNTDQNPRPGQTVEQFLKAEAAKYVNLATNMKVVLDRDVIKITAKDRVATDMFYFKRNKDLAGCVGQAVTGQLQVGVSDGYWIVIDHLSPGRHTLHTHAEILATGIVPDVYYNIIVR</sequence>
<protein>
    <submittedName>
        <fullName evidence="2">Uncharacterized protein</fullName>
    </submittedName>
</protein>
<comment type="caution">
    <text evidence="2">The sequence shown here is derived from an EMBL/GenBank/DDBJ whole genome shotgun (WGS) entry which is preliminary data.</text>
</comment>